<dbReference type="Gene3D" id="3.40.50.300">
    <property type="entry name" value="P-loop containing nucleotide triphosphate hydrolases"/>
    <property type="match status" value="1"/>
</dbReference>
<feature type="region of interest" description="Disordered" evidence="1">
    <location>
        <begin position="877"/>
        <end position="906"/>
    </location>
</feature>
<gene>
    <name evidence="3" type="ORF">FRUB_01912</name>
</gene>
<dbReference type="Pfam" id="PF13604">
    <property type="entry name" value="AAA_30"/>
    <property type="match status" value="1"/>
</dbReference>
<dbReference type="SUPFAM" id="SSF52540">
    <property type="entry name" value="P-loop containing nucleoside triphosphate hydrolases"/>
    <property type="match status" value="2"/>
</dbReference>
<dbReference type="SMART" id="SM00382">
    <property type="entry name" value="AAA"/>
    <property type="match status" value="1"/>
</dbReference>
<dbReference type="OrthoDB" id="1826980at2"/>
<dbReference type="Pfam" id="PF08751">
    <property type="entry name" value="TrwC"/>
    <property type="match status" value="1"/>
</dbReference>
<reference evidence="4" key="1">
    <citation type="submission" date="2017-06" db="EMBL/GenBank/DDBJ databases">
        <title>Genome analysis of Fimbriiglobus ruber SP5, the first member of the order Planctomycetales with confirmed chitinolytic capability.</title>
        <authorList>
            <person name="Ravin N.V."/>
            <person name="Rakitin A.L."/>
            <person name="Ivanova A.A."/>
            <person name="Beletsky A.V."/>
            <person name="Kulichevskaya I.S."/>
            <person name="Mardanov A.V."/>
            <person name="Dedysh S.N."/>
        </authorList>
    </citation>
    <scope>NUCLEOTIDE SEQUENCE [LARGE SCALE GENOMIC DNA]</scope>
    <source>
        <strain evidence="4">SP5</strain>
    </source>
</reference>
<evidence type="ECO:0000313" key="4">
    <source>
        <dbReference type="Proteomes" id="UP000214646"/>
    </source>
</evidence>
<protein>
    <submittedName>
        <fullName evidence="3">IncW plasmid conjugative relaxase protein TrwC (TraI)</fullName>
    </submittedName>
</protein>
<dbReference type="NCBIfam" id="NF041492">
    <property type="entry name" value="MobF"/>
    <property type="match status" value="1"/>
</dbReference>
<dbReference type="InterPro" id="IPR027417">
    <property type="entry name" value="P-loop_NTPase"/>
</dbReference>
<dbReference type="InterPro" id="IPR014059">
    <property type="entry name" value="TraI/TrwC_relax"/>
</dbReference>
<feature type="domain" description="AAA+ ATPase" evidence="2">
    <location>
        <begin position="426"/>
        <end position="659"/>
    </location>
</feature>
<dbReference type="NCBIfam" id="TIGR02686">
    <property type="entry name" value="relax_trwC"/>
    <property type="match status" value="1"/>
</dbReference>
<comment type="caution">
    <text evidence="3">The sequence shown here is derived from an EMBL/GenBank/DDBJ whole genome shotgun (WGS) entry which is preliminary data.</text>
</comment>
<dbReference type="AlphaFoldDB" id="A0A225DW13"/>
<name>A0A225DW13_9BACT</name>
<dbReference type="InterPro" id="IPR014862">
    <property type="entry name" value="TrwC"/>
</dbReference>
<dbReference type="Proteomes" id="UP000214646">
    <property type="component" value="Unassembled WGS sequence"/>
</dbReference>
<sequence>MLRFHQSESASDAKAYYTKSDYYLDGGQETIGEWGGRAASRLGLTGQIDRTSFERLCDNLHPTSGEPLTARTRSDRTVGNDITFDCPKSVSLLYELTGDDRLRVAFRSSVQETMRELEADAQTRVRKGGVDGDRTTGNLVWAEFIHTTSRPVDATSAPDPQLHAHCFTFNATWDPEEKQWKAVQFRDLRRDAPYWEAAFQQRLAVRLEHLGFEVTRKGRYFELDGVPSDVIGKFSRRTKLIEAEARARGIVDPEEKGQLGAKTRQKKAKELSLEQLRTEWVSRLTKPEFDALADVKERAEEREGRGGRPERVTVREALTHAADHCFERRSSVAARELIAEALRYGVGAFGVEDAWKHLESDGRFTAEVDGRLLVASRDVWAEEQRMVAMASRGRASVPAINPEYVIRDHKLNVGQRTAVHELLGSRDRVTMVIGDAGVGKTTALKEAVRGANAAGVKVQALAPSAEASRGTLRGEGFKDAETVARFLVDRKLQEQTRGQVVMVDEAGLLGTKDTAKLLAIARDLDTRVWLVGDDKQHKSVARGETFALLQEKAGLKPARITEVMRQRGEYRKAVELVRDNPRAGFDKFCDLGWVQEVPTEDRYQRLAADYVVAARQAKSGSKEVTALIIAPTHAEGDRVTAEVRNRLRSDGRLGEEREFERLVPLHLTEAQRRDQTNYRSGDVLQFEQNAPGHGRGQRREVRDGEDLPLAQADRFQVYRPEVLRVAIGDRLRLTHNGTTRDGHRVNNGEILTVRGFTAPGDIIDQRGWVVSREFGHLSHGYVTTSVSAQSRTVDRVLVAMGTQSLPAVSREQLYVSLSRGRDWAKIYTDDRDALRQVVGRTDDRVSATEVAARRQSRLDRWRRQRRHVMFLQRRVANEPARRQPAVDRPREQVAEQALNREQTHER</sequence>
<accession>A0A225DW13</accession>
<dbReference type="SUPFAM" id="SSF55464">
    <property type="entry name" value="Origin of replication-binding domain, RBD-like"/>
    <property type="match status" value="1"/>
</dbReference>
<organism evidence="3 4">
    <name type="scientific">Fimbriiglobus ruber</name>
    <dbReference type="NCBI Taxonomy" id="1908690"/>
    <lineage>
        <taxon>Bacteria</taxon>
        <taxon>Pseudomonadati</taxon>
        <taxon>Planctomycetota</taxon>
        <taxon>Planctomycetia</taxon>
        <taxon>Gemmatales</taxon>
        <taxon>Gemmataceae</taxon>
        <taxon>Fimbriiglobus</taxon>
    </lineage>
</organism>
<feature type="compositionally biased region" description="Basic and acidic residues" evidence="1">
    <location>
        <begin position="877"/>
        <end position="893"/>
    </location>
</feature>
<keyword evidence="4" id="KW-1185">Reference proteome</keyword>
<evidence type="ECO:0000313" key="3">
    <source>
        <dbReference type="EMBL" id="OWK45581.1"/>
    </source>
</evidence>
<evidence type="ECO:0000256" key="1">
    <source>
        <dbReference type="SAM" id="MobiDB-lite"/>
    </source>
</evidence>
<dbReference type="EMBL" id="NIDE01000002">
    <property type="protein sequence ID" value="OWK45581.1"/>
    <property type="molecule type" value="Genomic_DNA"/>
</dbReference>
<proteinExistence type="predicted"/>
<dbReference type="InterPro" id="IPR003593">
    <property type="entry name" value="AAA+_ATPase"/>
</dbReference>
<evidence type="ECO:0000259" key="2">
    <source>
        <dbReference type="SMART" id="SM00382"/>
    </source>
</evidence>
<dbReference type="RefSeq" id="WP_088253295.1">
    <property type="nucleotide sequence ID" value="NZ_NIDE01000002.1"/>
</dbReference>